<feature type="domain" description="DAGKc" evidence="2">
    <location>
        <begin position="98"/>
        <end position="190"/>
    </location>
</feature>
<proteinExistence type="predicted"/>
<accession>A0A1C6TQK0</accession>
<keyword evidence="4" id="KW-1185">Reference proteome</keyword>
<dbReference type="InterPro" id="IPR017438">
    <property type="entry name" value="ATP-NAD_kinase_N"/>
</dbReference>
<dbReference type="AlphaFoldDB" id="A0A1C6TQK0"/>
<dbReference type="InterPro" id="IPR001206">
    <property type="entry name" value="Diacylglycerol_kinase_cat_dom"/>
</dbReference>
<evidence type="ECO:0000313" key="4">
    <source>
        <dbReference type="Proteomes" id="UP000199696"/>
    </source>
</evidence>
<name>A0A1C6TQK0_9ACTN</name>
<organism evidence="3 4">
    <name type="scientific">Micromonospora eburnea</name>
    <dbReference type="NCBI Taxonomy" id="227316"/>
    <lineage>
        <taxon>Bacteria</taxon>
        <taxon>Bacillati</taxon>
        <taxon>Actinomycetota</taxon>
        <taxon>Actinomycetes</taxon>
        <taxon>Micromonosporales</taxon>
        <taxon>Micromonosporaceae</taxon>
        <taxon>Micromonospora</taxon>
    </lineage>
</organism>
<sequence>MYDVVLLTLGSERDGSGGGCGSGGACCGGADEAAPDAMPAERCETPRVPVLACADALTARGARVETVTARSDAEIDEVLARLDGPPRPDGLTWPDPDTKTRLVIATASDGQLRAVLRRLVRRYAPPPSRRPADLAGNRTVPDLPPVGVLPLDPARSGTARDLAAQLGLPRDPAAVAAAVLDGTARRLDLLRNDGGSVTLDGALLGAADDAGRPLRWRARVEVDSAVLSDGEEPILACAIGNAGGYARLDDVTLLADPDPTDGRVEVAVAVPVVTRSALGRKRVRLEVRRARGRAVAVVPRDEKVPFLDDGVEGELSRKRSWWVEPDAWAVWTA</sequence>
<dbReference type="RefSeq" id="WP_091112390.1">
    <property type="nucleotide sequence ID" value="NZ_FMHY01000002.1"/>
</dbReference>
<feature type="region of interest" description="Disordered" evidence="1">
    <location>
        <begin position="125"/>
        <end position="147"/>
    </location>
</feature>
<dbReference type="EMBL" id="FMHY01000002">
    <property type="protein sequence ID" value="SCL43953.1"/>
    <property type="molecule type" value="Genomic_DNA"/>
</dbReference>
<evidence type="ECO:0000259" key="2">
    <source>
        <dbReference type="Pfam" id="PF00781"/>
    </source>
</evidence>
<dbReference type="STRING" id="227316.GA0070604_0107"/>
<reference evidence="4" key="1">
    <citation type="submission" date="2016-06" db="EMBL/GenBank/DDBJ databases">
        <authorList>
            <person name="Varghese N."/>
            <person name="Submissions Spin"/>
        </authorList>
    </citation>
    <scope>NUCLEOTIDE SEQUENCE [LARGE SCALE GENOMIC DNA]</scope>
    <source>
        <strain evidence="4">DSM 44814</strain>
    </source>
</reference>
<evidence type="ECO:0000313" key="3">
    <source>
        <dbReference type="EMBL" id="SCL43953.1"/>
    </source>
</evidence>
<dbReference type="InterPro" id="IPR016064">
    <property type="entry name" value="NAD/diacylglycerol_kinase_sf"/>
</dbReference>
<keyword evidence="3" id="KW-0808">Transferase</keyword>
<gene>
    <name evidence="3" type="ORF">GA0070604_0107</name>
</gene>
<dbReference type="OrthoDB" id="3361872at2"/>
<dbReference type="GO" id="GO:0016301">
    <property type="term" value="F:kinase activity"/>
    <property type="evidence" value="ECO:0007669"/>
    <property type="project" value="UniProtKB-KW"/>
</dbReference>
<evidence type="ECO:0000256" key="1">
    <source>
        <dbReference type="SAM" id="MobiDB-lite"/>
    </source>
</evidence>
<dbReference type="SUPFAM" id="SSF111331">
    <property type="entry name" value="NAD kinase/diacylglycerol kinase-like"/>
    <property type="match status" value="1"/>
</dbReference>
<protein>
    <submittedName>
        <fullName evidence="3">Diacylglycerol kinase catalytic domain-containing protein</fullName>
    </submittedName>
</protein>
<keyword evidence="3" id="KW-0418">Kinase</keyword>
<dbReference type="Proteomes" id="UP000199696">
    <property type="component" value="Unassembled WGS sequence"/>
</dbReference>
<dbReference type="Pfam" id="PF00781">
    <property type="entry name" value="DAGK_cat"/>
    <property type="match status" value="1"/>
</dbReference>
<dbReference type="Gene3D" id="3.40.50.10330">
    <property type="entry name" value="Probable inorganic polyphosphate/atp-NAD kinase, domain 1"/>
    <property type="match status" value="1"/>
</dbReference>